<dbReference type="PROSITE" id="PS51253">
    <property type="entry name" value="HTH_CENPB"/>
    <property type="match status" value="1"/>
</dbReference>
<evidence type="ECO:0000256" key="5">
    <source>
        <dbReference type="SAM" id="MobiDB-lite"/>
    </source>
</evidence>
<dbReference type="InterPro" id="IPR004875">
    <property type="entry name" value="DDE_SF_endonuclease_dom"/>
</dbReference>
<dbReference type="PROSITE" id="PS50960">
    <property type="entry name" value="HTH_PSQ"/>
    <property type="match status" value="1"/>
</dbReference>
<comment type="caution">
    <text evidence="9">The sequence shown here is derived from an EMBL/GenBank/DDBJ whole genome shotgun (WGS) entry which is preliminary data.</text>
</comment>
<dbReference type="GO" id="GO:0003677">
    <property type="term" value="F:DNA binding"/>
    <property type="evidence" value="ECO:0007669"/>
    <property type="project" value="UniProtKB-UniRule"/>
</dbReference>
<name>A0A8H6GI06_FUSOX</name>
<dbReference type="Gene3D" id="1.10.10.60">
    <property type="entry name" value="Homeodomain-like"/>
    <property type="match status" value="1"/>
</dbReference>
<dbReference type="GO" id="GO:0005634">
    <property type="term" value="C:nucleus"/>
    <property type="evidence" value="ECO:0007669"/>
    <property type="project" value="UniProtKB-SubCell"/>
</dbReference>
<dbReference type="InterPro" id="IPR006600">
    <property type="entry name" value="HTH_CenpB_DNA-bd_dom"/>
</dbReference>
<dbReference type="PANTHER" id="PTHR47843:SF5">
    <property type="entry name" value="BTB_POZ DOMAIN PROTEIN"/>
    <property type="match status" value="1"/>
</dbReference>
<feature type="region of interest" description="Disordered" evidence="5">
    <location>
        <begin position="393"/>
        <end position="430"/>
    </location>
</feature>
<dbReference type="InterPro" id="IPR007889">
    <property type="entry name" value="HTH_Psq"/>
</dbReference>
<evidence type="ECO:0008006" key="11">
    <source>
        <dbReference type="Google" id="ProtNLM"/>
    </source>
</evidence>
<dbReference type="Pfam" id="PF03221">
    <property type="entry name" value="HTH_Tnp_Tc5"/>
    <property type="match status" value="1"/>
</dbReference>
<evidence type="ECO:0000259" key="6">
    <source>
        <dbReference type="PROSITE" id="PS50097"/>
    </source>
</evidence>
<dbReference type="Pfam" id="PF03184">
    <property type="entry name" value="DDE_1"/>
    <property type="match status" value="1"/>
</dbReference>
<dbReference type="InterPro" id="IPR009057">
    <property type="entry name" value="Homeodomain-like_sf"/>
</dbReference>
<organism evidence="9 10">
    <name type="scientific">Fusarium oxysporum f. sp. conglutinans</name>
    <dbReference type="NCBI Taxonomy" id="100902"/>
    <lineage>
        <taxon>Eukaryota</taxon>
        <taxon>Fungi</taxon>
        <taxon>Dikarya</taxon>
        <taxon>Ascomycota</taxon>
        <taxon>Pezizomycotina</taxon>
        <taxon>Sordariomycetes</taxon>
        <taxon>Hypocreomycetidae</taxon>
        <taxon>Hypocreales</taxon>
        <taxon>Nectriaceae</taxon>
        <taxon>Fusarium</taxon>
        <taxon>Fusarium oxysporum species complex</taxon>
    </lineage>
</organism>
<evidence type="ECO:0000259" key="7">
    <source>
        <dbReference type="PROSITE" id="PS50960"/>
    </source>
</evidence>
<evidence type="ECO:0000256" key="4">
    <source>
        <dbReference type="PROSITE-ProRule" id="PRU00320"/>
    </source>
</evidence>
<feature type="domain" description="HTH psq-type" evidence="7">
    <location>
        <begin position="1"/>
        <end position="49"/>
    </location>
</feature>
<dbReference type="InterPro" id="IPR011333">
    <property type="entry name" value="SKP1/BTB/POZ_sf"/>
</dbReference>
<keyword evidence="3 4" id="KW-0539">Nucleus</keyword>
<sequence>MVRRVYTEDDVAEAILDITDRGLSPTEAAQKRGVPRSTIYRRLSGQASRKESTHPHQRISTSQEDRLVRWLLRQESLGYALTHSQLRSCVEALLRQQGDNKPLGKHWTTRFVKRHSKLSTKLGKRQEAARFDGFTPKAVNWYFDIRENEYGWIKPENTVNVDEGGIMAGFGLDSLVIGSSDPKKKALLKGVQSRTWTSFIEAVTATGRALKPGIIFKGKELQKQWFLKEFESIADWHYITSPNGWTDNHIALQWLKDVYLPQTEPRDASDARLIILDGHGSHAQDEWMATCFLNNVYCCYLPAHCSHGLQPLDNGIFNVIKGAYRKELQKLASLTDSAPVDKVNFIRSYAKAREAGMRKKIILSGWRFTGNWPMNRYKALAHPEIQPDKEKVLEGFKTPSPPHLDSDDTPETSRQVRDLAKHRSRPTRRKYSKIAKGLEALEMKVAVQNARITGLEEQVSQLRRGKKRKAVPNPNRRFMALAEALAAGESLPNSKEAEIEVDVDEEVESVIEVGVRIFGTGEYSDIELVSTDKLYEAHRVIVCSWSPVIKKSCEFNAGKALFHFGDADPQAVDCMVQFFYLWDYNLRSLMPEYILDQDGPQENETDASSGTDDATTPEGRLLILHSKVFTLAHIYDIPRLRDLSIEKFQEVARLQWRSSCLLDAAREAYTATPSTVLEMRRAIVKTFYEHKELLGEDHVKDFLREMHDLAFDILMHMNKPPSPPNPSSFHGFGRGFQ</sequence>
<evidence type="ECO:0000256" key="2">
    <source>
        <dbReference type="ARBA" id="ARBA00023125"/>
    </source>
</evidence>
<dbReference type="Pfam" id="PF05225">
    <property type="entry name" value="HTH_psq"/>
    <property type="match status" value="1"/>
</dbReference>
<dbReference type="EMBL" id="JACDXP010000011">
    <property type="protein sequence ID" value="KAF6517680.1"/>
    <property type="molecule type" value="Genomic_DNA"/>
</dbReference>
<dbReference type="InterPro" id="IPR000210">
    <property type="entry name" value="BTB/POZ_dom"/>
</dbReference>
<evidence type="ECO:0000256" key="3">
    <source>
        <dbReference type="ARBA" id="ARBA00023242"/>
    </source>
</evidence>
<dbReference type="CDD" id="cd18186">
    <property type="entry name" value="BTB_POZ_ZBTB_KLHL-like"/>
    <property type="match status" value="1"/>
</dbReference>
<keyword evidence="2 4" id="KW-0238">DNA-binding</keyword>
<protein>
    <recommendedName>
        <fullName evidence="11">HTH CENPB-type domain-containing protein</fullName>
    </recommendedName>
</protein>
<comment type="subcellular location">
    <subcellularLocation>
        <location evidence="1 4">Nucleus</location>
    </subcellularLocation>
</comment>
<gene>
    <name evidence="9" type="ORF">HZS61_003241</name>
</gene>
<dbReference type="PROSITE" id="PS50097">
    <property type="entry name" value="BTB"/>
    <property type="match status" value="1"/>
</dbReference>
<dbReference type="SUPFAM" id="SSF46689">
    <property type="entry name" value="Homeodomain-like"/>
    <property type="match status" value="1"/>
</dbReference>
<feature type="domain" description="HTH CENPB-type" evidence="8">
    <location>
        <begin position="51"/>
        <end position="121"/>
    </location>
</feature>
<evidence type="ECO:0000256" key="1">
    <source>
        <dbReference type="ARBA" id="ARBA00004123"/>
    </source>
</evidence>
<dbReference type="PANTHER" id="PTHR47843">
    <property type="entry name" value="BTB DOMAIN-CONTAINING PROTEIN-RELATED"/>
    <property type="match status" value="1"/>
</dbReference>
<accession>A0A8H6GI06</accession>
<dbReference type="Pfam" id="PF00651">
    <property type="entry name" value="BTB"/>
    <property type="match status" value="1"/>
</dbReference>
<feature type="DNA-binding region" description="H-T-H motif" evidence="4">
    <location>
        <begin position="25"/>
        <end position="45"/>
    </location>
</feature>
<feature type="region of interest" description="Disordered" evidence="5">
    <location>
        <begin position="26"/>
        <end position="60"/>
    </location>
</feature>
<feature type="domain" description="BTB" evidence="6">
    <location>
        <begin position="524"/>
        <end position="588"/>
    </location>
</feature>
<proteinExistence type="predicted"/>
<dbReference type="SUPFAM" id="SSF54695">
    <property type="entry name" value="POZ domain"/>
    <property type="match status" value="1"/>
</dbReference>
<evidence type="ECO:0000313" key="9">
    <source>
        <dbReference type="EMBL" id="KAF6517680.1"/>
    </source>
</evidence>
<dbReference type="Gene3D" id="3.30.710.10">
    <property type="entry name" value="Potassium Channel Kv1.1, Chain A"/>
    <property type="match status" value="1"/>
</dbReference>
<dbReference type="AlphaFoldDB" id="A0A8H6GI06"/>
<dbReference type="Proteomes" id="UP000593570">
    <property type="component" value="Unassembled WGS sequence"/>
</dbReference>
<evidence type="ECO:0000313" key="10">
    <source>
        <dbReference type="Proteomes" id="UP000593570"/>
    </source>
</evidence>
<evidence type="ECO:0000259" key="8">
    <source>
        <dbReference type="PROSITE" id="PS51253"/>
    </source>
</evidence>
<dbReference type="SMART" id="SM00674">
    <property type="entry name" value="CENPB"/>
    <property type="match status" value="1"/>
</dbReference>
<reference evidence="9 10" key="1">
    <citation type="journal article" date="2020" name="bioRxiv">
        <title>A chromosome-scale genome assembly for the Fusarium oxysporum strain Fo5176 to establish a model Arabidopsis-fungal pathosystem.</title>
        <authorList>
            <person name="Fokkens L."/>
            <person name="Guo L."/>
            <person name="Dora S."/>
            <person name="Wang B."/>
            <person name="Ye K."/>
            <person name="Sanchez-Rodriguez C."/>
            <person name="Croll D."/>
        </authorList>
    </citation>
    <scope>NUCLEOTIDE SEQUENCE [LARGE SCALE GENOMIC DNA]</scope>
    <source>
        <strain evidence="9 10">Fo5176</strain>
    </source>
</reference>